<dbReference type="PANTHER" id="PTHR43512">
    <property type="entry name" value="TRANSLATION FACTOR GUF1-RELATED"/>
    <property type="match status" value="1"/>
</dbReference>
<dbReference type="Gene3D" id="3.40.50.300">
    <property type="entry name" value="P-loop containing nucleotide triphosphate hydrolases"/>
    <property type="match status" value="1"/>
</dbReference>
<evidence type="ECO:0000256" key="9">
    <source>
        <dbReference type="ARBA" id="ARBA00057626"/>
    </source>
</evidence>
<evidence type="ECO:0000256" key="11">
    <source>
        <dbReference type="ARBA" id="ARBA00066744"/>
    </source>
</evidence>
<dbReference type="Pfam" id="PF00679">
    <property type="entry name" value="EFG_C"/>
    <property type="match status" value="1"/>
</dbReference>
<evidence type="ECO:0000256" key="7">
    <source>
        <dbReference type="ARBA" id="ARBA00023136"/>
    </source>
</evidence>
<evidence type="ECO:0000259" key="13">
    <source>
        <dbReference type="PROSITE" id="PS51722"/>
    </source>
</evidence>
<evidence type="ECO:0000313" key="14">
    <source>
        <dbReference type="EMBL" id="KXK09881.1"/>
    </source>
</evidence>
<dbReference type="NCBIfam" id="TIGR00231">
    <property type="entry name" value="small_GTP"/>
    <property type="match status" value="1"/>
</dbReference>
<feature type="domain" description="Tr-type G" evidence="13">
    <location>
        <begin position="8"/>
        <end position="198"/>
    </location>
</feature>
<dbReference type="Proteomes" id="UP000070449">
    <property type="component" value="Unassembled WGS sequence"/>
</dbReference>
<evidence type="ECO:0000256" key="6">
    <source>
        <dbReference type="ARBA" id="ARBA00023134"/>
    </source>
</evidence>
<feature type="binding site" evidence="12">
    <location>
        <begin position="144"/>
        <end position="147"/>
    </location>
    <ligand>
        <name>GTP</name>
        <dbReference type="ChEBI" id="CHEBI:37565"/>
    </ligand>
</feature>
<dbReference type="Gene3D" id="3.30.70.240">
    <property type="match status" value="1"/>
</dbReference>
<dbReference type="PROSITE" id="PS00301">
    <property type="entry name" value="G_TR_1"/>
    <property type="match status" value="1"/>
</dbReference>
<dbReference type="PRINTS" id="PR00315">
    <property type="entry name" value="ELONGATNFCT"/>
</dbReference>
<comment type="catalytic activity">
    <reaction evidence="8 12">
        <text>GTP + H2O = GDP + phosphate + H(+)</text>
        <dbReference type="Rhea" id="RHEA:19669"/>
        <dbReference type="ChEBI" id="CHEBI:15377"/>
        <dbReference type="ChEBI" id="CHEBI:15378"/>
        <dbReference type="ChEBI" id="CHEBI:37565"/>
        <dbReference type="ChEBI" id="CHEBI:43474"/>
        <dbReference type="ChEBI" id="CHEBI:58189"/>
        <dbReference type="EC" id="3.6.5.n1"/>
    </reaction>
</comment>
<dbReference type="InterPro" id="IPR000640">
    <property type="entry name" value="EFG_V-like"/>
</dbReference>
<evidence type="ECO:0000313" key="15">
    <source>
        <dbReference type="Proteomes" id="UP000070449"/>
    </source>
</evidence>
<dbReference type="HAMAP" id="MF_00071">
    <property type="entry name" value="LepA"/>
    <property type="match status" value="1"/>
</dbReference>
<dbReference type="SUPFAM" id="SSF54980">
    <property type="entry name" value="EF-G C-terminal domain-like"/>
    <property type="match status" value="2"/>
</dbReference>
<keyword evidence="5 12" id="KW-0648">Protein biosynthesis</keyword>
<dbReference type="InterPro" id="IPR009000">
    <property type="entry name" value="Transl_B-barrel_sf"/>
</dbReference>
<evidence type="ECO:0000256" key="8">
    <source>
        <dbReference type="ARBA" id="ARBA00050293"/>
    </source>
</evidence>
<dbReference type="InterPro" id="IPR038363">
    <property type="entry name" value="LepA_C_sf"/>
</dbReference>
<sequence>MEDNEQRNKIRNFAIIAHIDHGKSTLADRIMEITGNVSARDSKDRMLDTLELEQERGITIKMQTARMNYQYSGKNTDFISEAPYIINLVDTPGHVDFSYEVSRSLAAAEGAVLLVDATQGIQAQTLTTVYKAFEYNLEIIPVINKIDLPSANVEQVKASLVETFAFDEDDIILTSGKTGLGVTDLLNAIIEKVPCPNASTASEPRAFVYDSFYHEHKGVVALVKIVDGSFAAKDEIVMIGSSTEIEPVEIGYVLPQLSLQEKLKTGEIGYIATGLKDIRSVHAGDTITLKQFEKKAQLLPGYVRPKPMVYASLYPIDADDFPQFQEALEKLALNDPAISFQKENSQALGSGFSCGFLGLLHMEVTQERLEREFDIDLITTTPSVEYKLELATKDYSKVEAVNMANIDSEGMLHIRNAAEFPDPSLINKIYEPWVEVEILTPEQYIGGIMELATKRRGLYKTMDYLSSQHIAGHKHVLIKYDIPTAEIIIDFFDQLKSLSQGYASLDYTFKEYKDANIVKVALVVNYETIEALSFLTHTSNAEYRGRETVKKLKELIPRQQFKIPIQASIGAKVIARETIPAYRKDVTAKLYGGDITRKKKLLEKQKKGKKRMKQFGSVELPKDVFIKALKTN</sequence>
<dbReference type="InterPro" id="IPR005225">
    <property type="entry name" value="Small_GTP-bd"/>
</dbReference>
<keyword evidence="4 12" id="KW-0378">Hydrolase</keyword>
<dbReference type="EC" id="3.6.5.n1" evidence="11 12"/>
<keyword evidence="2 12" id="KW-1003">Cell membrane</keyword>
<dbReference type="Pfam" id="PF06421">
    <property type="entry name" value="LepA_C"/>
    <property type="match status" value="1"/>
</dbReference>
<comment type="subcellular location">
    <subcellularLocation>
        <location evidence="12">Cell membrane</location>
        <topology evidence="12">Peripheral membrane protein</topology>
        <orientation evidence="12">Cytoplasmic side</orientation>
    </subcellularLocation>
</comment>
<dbReference type="PROSITE" id="PS51722">
    <property type="entry name" value="G_TR_2"/>
    <property type="match status" value="1"/>
</dbReference>
<dbReference type="InterPro" id="IPR041095">
    <property type="entry name" value="EFG_II"/>
</dbReference>
<dbReference type="NCBIfam" id="TIGR01393">
    <property type="entry name" value="lepA"/>
    <property type="match status" value="1"/>
</dbReference>
<dbReference type="EMBL" id="JYPD01000011">
    <property type="protein sequence ID" value="KXK09881.1"/>
    <property type="molecule type" value="Genomic_DNA"/>
</dbReference>
<dbReference type="GO" id="GO:0003746">
    <property type="term" value="F:translation elongation factor activity"/>
    <property type="evidence" value="ECO:0007669"/>
    <property type="project" value="UniProtKB-UniRule"/>
</dbReference>
<dbReference type="Gene3D" id="2.40.30.10">
    <property type="entry name" value="Translation factors"/>
    <property type="match status" value="1"/>
</dbReference>
<dbReference type="CDD" id="cd16260">
    <property type="entry name" value="EF4_III"/>
    <property type="match status" value="1"/>
</dbReference>
<dbReference type="PANTHER" id="PTHR43512:SF4">
    <property type="entry name" value="TRANSLATION FACTOR GUF1 HOMOLOG, CHLOROPLASTIC"/>
    <property type="match status" value="1"/>
</dbReference>
<comment type="caution">
    <text evidence="14">The sequence shown here is derived from an EMBL/GenBank/DDBJ whole genome shotgun (WGS) entry which is preliminary data.</text>
</comment>
<dbReference type="InterPro" id="IPR013842">
    <property type="entry name" value="LepA_CTD"/>
</dbReference>
<dbReference type="SUPFAM" id="SSF52540">
    <property type="entry name" value="P-loop containing nucleoside triphosphate hydrolases"/>
    <property type="match status" value="1"/>
</dbReference>
<feature type="binding site" evidence="12">
    <location>
        <begin position="20"/>
        <end position="25"/>
    </location>
    <ligand>
        <name>GTP</name>
        <dbReference type="ChEBI" id="CHEBI:37565"/>
    </ligand>
</feature>
<dbReference type="CDD" id="cd03709">
    <property type="entry name" value="lepA_C"/>
    <property type="match status" value="1"/>
</dbReference>
<keyword evidence="7 12" id="KW-0472">Membrane</keyword>
<dbReference type="Gene3D" id="3.30.70.2570">
    <property type="entry name" value="Elongation factor 4, C-terminal domain"/>
    <property type="match status" value="1"/>
</dbReference>
<evidence type="ECO:0000256" key="2">
    <source>
        <dbReference type="ARBA" id="ARBA00022475"/>
    </source>
</evidence>
<dbReference type="SMART" id="SM00838">
    <property type="entry name" value="EFG_C"/>
    <property type="match status" value="1"/>
</dbReference>
<dbReference type="GO" id="GO:0003924">
    <property type="term" value="F:GTPase activity"/>
    <property type="evidence" value="ECO:0007669"/>
    <property type="project" value="UniProtKB-UniRule"/>
</dbReference>
<protein>
    <recommendedName>
        <fullName evidence="11 12">Elongation factor 4</fullName>
        <shortName evidence="12">EF-4</shortName>
        <ecNumber evidence="11 12">3.6.5.n1</ecNumber>
    </recommendedName>
    <alternativeName>
        <fullName evidence="12">Ribosomal back-translocase LepA</fullName>
    </alternativeName>
</protein>
<dbReference type="InterPro" id="IPR031157">
    <property type="entry name" value="G_TR_CS"/>
</dbReference>
<gene>
    <name evidence="12 14" type="primary">lepA</name>
    <name evidence="14" type="ORF">UZ20_WS6002000190</name>
</gene>
<dbReference type="InterPro" id="IPR000795">
    <property type="entry name" value="T_Tr_GTP-bd_dom"/>
</dbReference>
<evidence type="ECO:0000256" key="10">
    <source>
        <dbReference type="ARBA" id="ARBA00061052"/>
    </source>
</evidence>
<dbReference type="PATRIC" id="fig|1617427.3.peg.203"/>
<name>A0A136KKD1_9BACT</name>
<keyword evidence="14" id="KW-0251">Elongation factor</keyword>
<dbReference type="FunFam" id="3.30.70.240:FF:000007">
    <property type="entry name" value="Translation factor GUF1, mitochondrial"/>
    <property type="match status" value="1"/>
</dbReference>
<accession>A0A136KKD1</accession>
<dbReference type="InterPro" id="IPR027417">
    <property type="entry name" value="P-loop_NTPase"/>
</dbReference>
<evidence type="ECO:0000256" key="12">
    <source>
        <dbReference type="HAMAP-Rule" id="MF_00071"/>
    </source>
</evidence>
<dbReference type="CDD" id="cd01890">
    <property type="entry name" value="LepA"/>
    <property type="match status" value="1"/>
</dbReference>
<dbReference type="FunFam" id="3.30.70.2570:FF:000001">
    <property type="entry name" value="Translation factor GUF1, mitochondrial"/>
    <property type="match status" value="1"/>
</dbReference>
<dbReference type="InterPro" id="IPR035647">
    <property type="entry name" value="EFG_III/V"/>
</dbReference>
<dbReference type="InterPro" id="IPR035654">
    <property type="entry name" value="LepA_IV"/>
</dbReference>
<dbReference type="GO" id="GO:0005886">
    <property type="term" value="C:plasma membrane"/>
    <property type="evidence" value="ECO:0007669"/>
    <property type="project" value="UniProtKB-SubCell"/>
</dbReference>
<keyword evidence="3 12" id="KW-0547">Nucleotide-binding</keyword>
<dbReference type="Gene3D" id="3.30.70.870">
    <property type="entry name" value="Elongation Factor G (Translational Gtpase), domain 3"/>
    <property type="match status" value="1"/>
</dbReference>
<dbReference type="SUPFAM" id="SSF50447">
    <property type="entry name" value="Translation proteins"/>
    <property type="match status" value="1"/>
</dbReference>
<evidence type="ECO:0000256" key="3">
    <source>
        <dbReference type="ARBA" id="ARBA00022741"/>
    </source>
</evidence>
<dbReference type="InterPro" id="IPR006297">
    <property type="entry name" value="EF-4"/>
</dbReference>
<dbReference type="STRING" id="1617427.UZ20_WS6002000190"/>
<dbReference type="Pfam" id="PF00009">
    <property type="entry name" value="GTP_EFTU"/>
    <property type="match status" value="1"/>
</dbReference>
<proteinExistence type="inferred from homology"/>
<keyword evidence="6 12" id="KW-0342">GTP-binding</keyword>
<evidence type="ECO:0000256" key="5">
    <source>
        <dbReference type="ARBA" id="ARBA00022917"/>
    </source>
</evidence>
<comment type="similarity">
    <text evidence="1 12">Belongs to the TRAFAC class translation factor GTPase superfamily. Classic translation factor GTPase family. LepA subfamily.</text>
</comment>
<dbReference type="Pfam" id="PF14492">
    <property type="entry name" value="EFG_III"/>
    <property type="match status" value="1"/>
</dbReference>
<comment type="function">
    <text evidence="9 12">Required for accurate and efficient protein synthesis under certain stress conditions. May act as a fidelity factor of the translation reaction, by catalyzing a one-codon backward translocation of tRNAs on improperly translocated ribosomes. Back-translocation proceeds from a post-translocation (POST) complex to a pre-translocation (PRE) complex, thus giving elongation factor G a second chance to translocate the tRNAs correctly. Binds to ribosomes in a GTP-dependent manner.</text>
</comment>
<evidence type="ECO:0000256" key="1">
    <source>
        <dbReference type="ARBA" id="ARBA00005454"/>
    </source>
</evidence>
<organism evidence="14 15">
    <name type="scientific">candidate division WS6 bacterium OLB21</name>
    <dbReference type="NCBI Taxonomy" id="1617427"/>
    <lineage>
        <taxon>Bacteria</taxon>
        <taxon>Candidatus Dojkabacteria</taxon>
    </lineage>
</organism>
<dbReference type="GO" id="GO:0005525">
    <property type="term" value="F:GTP binding"/>
    <property type="evidence" value="ECO:0007669"/>
    <property type="project" value="UniProtKB-UniRule"/>
</dbReference>
<dbReference type="FunFam" id="3.40.50.300:FF:000078">
    <property type="entry name" value="Elongation factor 4"/>
    <property type="match status" value="1"/>
</dbReference>
<reference evidence="14 15" key="1">
    <citation type="submission" date="2015-02" db="EMBL/GenBank/DDBJ databases">
        <title>Improved understanding of the partial-nitritation anammox process through 23 genomes representing the majority of the microbial community.</title>
        <authorList>
            <person name="Speth D.R."/>
            <person name="In T Zandt M."/>
            <person name="Guerrero Cruz S."/>
            <person name="Jetten M.S."/>
            <person name="Dutilh B.E."/>
        </authorList>
    </citation>
    <scope>NUCLEOTIDE SEQUENCE [LARGE SCALE GENOMIC DNA]</scope>
    <source>
        <strain evidence="14">OLB21</strain>
    </source>
</reference>
<evidence type="ECO:0000256" key="4">
    <source>
        <dbReference type="ARBA" id="ARBA00022801"/>
    </source>
</evidence>
<dbReference type="GO" id="GO:0043022">
    <property type="term" value="F:ribosome binding"/>
    <property type="evidence" value="ECO:0007669"/>
    <property type="project" value="UniProtKB-UniRule"/>
</dbReference>
<dbReference type="AlphaFoldDB" id="A0A136KKD1"/>
<dbReference type="GO" id="GO:0045727">
    <property type="term" value="P:positive regulation of translation"/>
    <property type="evidence" value="ECO:0007669"/>
    <property type="project" value="UniProtKB-UniRule"/>
</dbReference>
<comment type="similarity">
    <text evidence="10">Belongs to the GTP-binding elongation factor family. LepA subfamily.</text>
</comment>
<dbReference type="FunFam" id="3.30.70.870:FF:000004">
    <property type="entry name" value="Translation factor GUF1, mitochondrial"/>
    <property type="match status" value="1"/>
</dbReference>